<protein>
    <submittedName>
        <fullName evidence="3">General secretion pathway protein L</fullName>
    </submittedName>
</protein>
<evidence type="ECO:0000256" key="2">
    <source>
        <dbReference type="SAM" id="MobiDB-lite"/>
    </source>
</evidence>
<feature type="region of interest" description="Disordered" evidence="2">
    <location>
        <begin position="203"/>
        <end position="222"/>
    </location>
</feature>
<accession>A0A4R2IDM1</accession>
<dbReference type="InterPro" id="IPR052534">
    <property type="entry name" value="Extracell_DNA_Util/SecSys_Comp"/>
</dbReference>
<reference evidence="3 4" key="1">
    <citation type="journal article" date="2015" name="Stand. Genomic Sci.">
        <title>Genomic Encyclopedia of Bacterial and Archaeal Type Strains, Phase III: the genomes of soil and plant-associated and newly described type strains.</title>
        <authorList>
            <person name="Whitman W.B."/>
            <person name="Woyke T."/>
            <person name="Klenk H.P."/>
            <person name="Zhou Y."/>
            <person name="Lilburn T.G."/>
            <person name="Beck B.J."/>
            <person name="De Vos P."/>
            <person name="Vandamme P."/>
            <person name="Eisen J.A."/>
            <person name="Garrity G."/>
            <person name="Hugenholtz P."/>
            <person name="Kyrpides N.C."/>
        </authorList>
    </citation>
    <scope>NUCLEOTIDE SEQUENCE [LARGE SCALE GENOMIC DNA]</scope>
    <source>
        <strain evidence="3 4">A3</strain>
    </source>
</reference>
<dbReference type="Gene3D" id="3.30.420.380">
    <property type="match status" value="1"/>
</dbReference>
<dbReference type="Proteomes" id="UP000294862">
    <property type="component" value="Unassembled WGS sequence"/>
</dbReference>
<name>A0A4R2IDM1_9GAMM</name>
<dbReference type="InterPro" id="IPR043129">
    <property type="entry name" value="ATPase_NBD"/>
</dbReference>
<dbReference type="PANTHER" id="PTHR40278">
    <property type="entry name" value="DNA UTILIZATION PROTEIN HOFN"/>
    <property type="match status" value="1"/>
</dbReference>
<proteinExistence type="predicted"/>
<dbReference type="PANTHER" id="PTHR40278:SF1">
    <property type="entry name" value="DNA UTILIZATION PROTEIN HOFN"/>
    <property type="match status" value="1"/>
</dbReference>
<keyword evidence="4" id="KW-1185">Reference proteome</keyword>
<dbReference type="SUPFAM" id="SSF53067">
    <property type="entry name" value="Actin-like ATPase domain"/>
    <property type="match status" value="1"/>
</dbReference>
<comment type="caution">
    <text evidence="3">The sequence shown here is derived from an EMBL/GenBank/DDBJ whole genome shotgun (WGS) entry which is preliminary data.</text>
</comment>
<feature type="compositionally biased region" description="Low complexity" evidence="2">
    <location>
        <begin position="433"/>
        <end position="446"/>
    </location>
</feature>
<feature type="compositionally biased region" description="Basic and acidic residues" evidence="2">
    <location>
        <begin position="387"/>
        <end position="399"/>
    </location>
</feature>
<dbReference type="EMBL" id="SLWQ01000001">
    <property type="protein sequence ID" value="TCO42711.1"/>
    <property type="molecule type" value="Genomic_DNA"/>
</dbReference>
<dbReference type="InterPro" id="IPR007813">
    <property type="entry name" value="PilN"/>
</dbReference>
<feature type="compositionally biased region" description="Basic and acidic residues" evidence="2">
    <location>
        <begin position="416"/>
        <end position="432"/>
    </location>
</feature>
<feature type="region of interest" description="Disordered" evidence="2">
    <location>
        <begin position="374"/>
        <end position="461"/>
    </location>
</feature>
<evidence type="ECO:0000313" key="3">
    <source>
        <dbReference type="EMBL" id="TCO42711.1"/>
    </source>
</evidence>
<organism evidence="3 4">
    <name type="scientific">Dokdonella fugitiva</name>
    <dbReference type="NCBI Taxonomy" id="328517"/>
    <lineage>
        <taxon>Bacteria</taxon>
        <taxon>Pseudomonadati</taxon>
        <taxon>Pseudomonadota</taxon>
        <taxon>Gammaproteobacteria</taxon>
        <taxon>Lysobacterales</taxon>
        <taxon>Rhodanobacteraceae</taxon>
        <taxon>Dokdonella</taxon>
    </lineage>
</organism>
<dbReference type="Pfam" id="PF05137">
    <property type="entry name" value="PilN"/>
    <property type="match status" value="1"/>
</dbReference>
<dbReference type="AlphaFoldDB" id="A0A4R2IDM1"/>
<feature type="coiled-coil region" evidence="1">
    <location>
        <begin position="250"/>
        <end position="277"/>
    </location>
</feature>
<keyword evidence="1" id="KW-0175">Coiled coil</keyword>
<gene>
    <name evidence="3" type="ORF">EV148_101117</name>
</gene>
<evidence type="ECO:0000256" key="1">
    <source>
        <dbReference type="SAM" id="Coils"/>
    </source>
</evidence>
<feature type="compositionally biased region" description="Low complexity" evidence="2">
    <location>
        <begin position="400"/>
        <end position="415"/>
    </location>
</feature>
<sequence>MGKLPETVNPTLDRQLARLRTRLAKTPLPGFFAWWGRELLACLPARWRAMLSERSESLLLGLDGDELVVWREKAGASTEYARIRRDQPVEAQDAEFRRLRAAIEDPQVRTVFCIPASRVLARVLSLPAAATDNLRQVLSFEMDRQTPFKADQVYFDSRVLGHDASGRNAQVELVLIPRAQLDQELGALPPAAAELDAVDSWSAAPGASRRQTNLLPPEKRTRRRDMRLPLNLGLAALAVVLLVVNMDESLANRTAALEAMQAEVEKAGNEAKQVAALRKTLADSISGANFLTDKKRKGPLTVALLDDLTRRLPEDTYLERLQIENKQVQLQGQANEAAKLIALLGASPCLGNPGFQGQVQPDARTGKERFQINADLKECSPQNEAKAPPKPEGAARKMLDAAAGDKQAAAAAAKSPGKDAPADSPAEPKKGDASAAPRKGAPAAGARADKHAAAAGAEKKK</sequence>
<evidence type="ECO:0000313" key="4">
    <source>
        <dbReference type="Proteomes" id="UP000294862"/>
    </source>
</evidence>